<dbReference type="InterPro" id="IPR016053">
    <property type="entry name" value="Haem_Oase-like"/>
</dbReference>
<accession>A0A7W5AYJ3</accession>
<dbReference type="EMBL" id="JACHXK010000006">
    <property type="protein sequence ID" value="MBB3111098.1"/>
    <property type="molecule type" value="Genomic_DNA"/>
</dbReference>
<proteinExistence type="predicted"/>
<organism evidence="1 2">
    <name type="scientific">Paenibacillus phyllosphaerae</name>
    <dbReference type="NCBI Taxonomy" id="274593"/>
    <lineage>
        <taxon>Bacteria</taxon>
        <taxon>Bacillati</taxon>
        <taxon>Bacillota</taxon>
        <taxon>Bacilli</taxon>
        <taxon>Bacillales</taxon>
        <taxon>Paenibacillaceae</taxon>
        <taxon>Paenibacillus</taxon>
    </lineage>
</organism>
<dbReference type="Pfam" id="PF01126">
    <property type="entry name" value="Heme_oxygenase"/>
    <property type="match status" value="1"/>
</dbReference>
<gene>
    <name evidence="1" type="ORF">FHS18_003166</name>
</gene>
<dbReference type="Gene3D" id="1.20.910.10">
    <property type="entry name" value="Heme oxygenase-like"/>
    <property type="match status" value="1"/>
</dbReference>
<keyword evidence="2" id="KW-1185">Reference proteome</keyword>
<dbReference type="SUPFAM" id="SSF48613">
    <property type="entry name" value="Heme oxygenase-like"/>
    <property type="match status" value="1"/>
</dbReference>
<dbReference type="GO" id="GO:0006788">
    <property type="term" value="P:heme oxidation"/>
    <property type="evidence" value="ECO:0007669"/>
    <property type="project" value="InterPro"/>
</dbReference>
<dbReference type="RefSeq" id="WP_183600971.1">
    <property type="nucleotide sequence ID" value="NZ_JACHXK010000006.1"/>
</dbReference>
<evidence type="ECO:0000313" key="1">
    <source>
        <dbReference type="EMBL" id="MBB3111098.1"/>
    </source>
</evidence>
<reference evidence="1 2" key="1">
    <citation type="submission" date="2020-08" db="EMBL/GenBank/DDBJ databases">
        <title>Genomic Encyclopedia of Type Strains, Phase III (KMG-III): the genomes of soil and plant-associated and newly described type strains.</title>
        <authorList>
            <person name="Whitman W."/>
        </authorList>
    </citation>
    <scope>NUCLEOTIDE SEQUENCE [LARGE SCALE GENOMIC DNA]</scope>
    <source>
        <strain evidence="1 2">CECT 5862</strain>
    </source>
</reference>
<name>A0A7W5AYJ3_9BACL</name>
<protein>
    <submittedName>
        <fullName evidence="1">Heme oxygenase</fullName>
    </submittedName>
</protein>
<evidence type="ECO:0000313" key="2">
    <source>
        <dbReference type="Proteomes" id="UP000570361"/>
    </source>
</evidence>
<dbReference type="Proteomes" id="UP000570361">
    <property type="component" value="Unassembled WGS sequence"/>
</dbReference>
<sequence length="195" mass="22175">MNVLQDLKEQTAPYHIQIEKNPYAASMMDKTMTLEGYITYLQKFYGFIAPVEEAIAQLPGWETNGFDFDLRRKAPLIEQDLRQLGLSEQQIAQLPRSRALPDVSTFPRALGYLYVIEGSTLGGQVITKQLKKFLPIETELNGRYFNSYGEEVRVRWGEFRALVEQTAGSDEAASQTIEAAKETFILLDQWVNASE</sequence>
<dbReference type="InterPro" id="IPR016084">
    <property type="entry name" value="Haem_Oase-like_multi-hlx"/>
</dbReference>
<dbReference type="GO" id="GO:0004392">
    <property type="term" value="F:heme oxygenase (decyclizing) activity"/>
    <property type="evidence" value="ECO:0007669"/>
    <property type="project" value="InterPro"/>
</dbReference>
<dbReference type="AlphaFoldDB" id="A0A7W5AYJ3"/>
<comment type="caution">
    <text evidence="1">The sequence shown here is derived from an EMBL/GenBank/DDBJ whole genome shotgun (WGS) entry which is preliminary data.</text>
</comment>
<dbReference type="CDD" id="cd19166">
    <property type="entry name" value="HemeO-bac"/>
    <property type="match status" value="1"/>
</dbReference>